<dbReference type="Pfam" id="PF04023">
    <property type="entry name" value="FeoA"/>
    <property type="match status" value="1"/>
</dbReference>
<keyword evidence="10" id="KW-1185">Reference proteome</keyword>
<dbReference type="SUPFAM" id="SSF47979">
    <property type="entry name" value="Iron-dependent repressor protein, dimerization domain"/>
    <property type="match status" value="1"/>
</dbReference>
<comment type="similarity">
    <text evidence="2">Belongs to the DtxR/MntR family.</text>
</comment>
<evidence type="ECO:0000256" key="5">
    <source>
        <dbReference type="ARBA" id="ARBA00023015"/>
    </source>
</evidence>
<dbReference type="Pfam" id="PF01325">
    <property type="entry name" value="Fe_dep_repress"/>
    <property type="match status" value="1"/>
</dbReference>
<evidence type="ECO:0000259" key="8">
    <source>
        <dbReference type="PROSITE" id="PS50944"/>
    </source>
</evidence>
<dbReference type="Proteomes" id="UP000298324">
    <property type="component" value="Unassembled WGS sequence"/>
</dbReference>
<dbReference type="GO" id="GO:0003677">
    <property type="term" value="F:DNA binding"/>
    <property type="evidence" value="ECO:0007669"/>
    <property type="project" value="UniProtKB-KW"/>
</dbReference>
<dbReference type="AlphaFoldDB" id="A0A4Y7RG92"/>
<dbReference type="GO" id="GO:0046914">
    <property type="term" value="F:transition metal ion binding"/>
    <property type="evidence" value="ECO:0007669"/>
    <property type="project" value="InterPro"/>
</dbReference>
<reference evidence="9 10" key="1">
    <citation type="journal article" date="2018" name="Environ. Microbiol.">
        <title>Novel energy conservation strategies and behaviour of Pelotomaculum schinkii driving syntrophic propionate catabolism.</title>
        <authorList>
            <person name="Hidalgo-Ahumada C.A.P."/>
            <person name="Nobu M.K."/>
            <person name="Narihiro T."/>
            <person name="Tamaki H."/>
            <person name="Liu W.T."/>
            <person name="Kamagata Y."/>
            <person name="Stams A.J.M."/>
            <person name="Imachi H."/>
            <person name="Sousa D.Z."/>
        </authorList>
    </citation>
    <scope>NUCLEOTIDE SEQUENCE [LARGE SCALE GENOMIC DNA]</scope>
    <source>
        <strain evidence="9 10">HH</strain>
    </source>
</reference>
<dbReference type="InterPro" id="IPR050536">
    <property type="entry name" value="DtxR_MntR_Metal-Reg"/>
</dbReference>
<evidence type="ECO:0000256" key="6">
    <source>
        <dbReference type="ARBA" id="ARBA00023125"/>
    </source>
</evidence>
<keyword evidence="4" id="KW-0408">Iron</keyword>
<evidence type="ECO:0000256" key="1">
    <source>
        <dbReference type="ARBA" id="ARBA00004496"/>
    </source>
</evidence>
<dbReference type="InterPro" id="IPR038157">
    <property type="entry name" value="FeoA_core_dom"/>
</dbReference>
<evidence type="ECO:0000256" key="2">
    <source>
        <dbReference type="ARBA" id="ARBA00007871"/>
    </source>
</evidence>
<dbReference type="PROSITE" id="PS50944">
    <property type="entry name" value="HTH_DTXR"/>
    <property type="match status" value="1"/>
</dbReference>
<evidence type="ECO:0000256" key="7">
    <source>
        <dbReference type="ARBA" id="ARBA00023163"/>
    </source>
</evidence>
<gene>
    <name evidence="9" type="primary">mntR_1</name>
    <name evidence="9" type="ORF">Psch_01381</name>
</gene>
<dbReference type="Gene3D" id="1.10.10.10">
    <property type="entry name" value="Winged helix-like DNA-binding domain superfamily/Winged helix DNA-binding domain"/>
    <property type="match status" value="1"/>
</dbReference>
<dbReference type="InterPro" id="IPR036421">
    <property type="entry name" value="Fe_dep_repressor_sf"/>
</dbReference>
<evidence type="ECO:0000256" key="3">
    <source>
        <dbReference type="ARBA" id="ARBA00011738"/>
    </source>
</evidence>
<dbReference type="SUPFAM" id="SSF50037">
    <property type="entry name" value="C-terminal domain of transcriptional repressors"/>
    <property type="match status" value="1"/>
</dbReference>
<dbReference type="InterPro" id="IPR001367">
    <property type="entry name" value="Fe_dep_repressor"/>
</dbReference>
<comment type="subcellular location">
    <subcellularLocation>
        <location evidence="1">Cytoplasm</location>
    </subcellularLocation>
</comment>
<dbReference type="SMART" id="SM00529">
    <property type="entry name" value="HTH_DTXR"/>
    <property type="match status" value="1"/>
</dbReference>
<feature type="domain" description="HTH dtxR-type" evidence="8">
    <location>
        <begin position="1"/>
        <end position="69"/>
    </location>
</feature>
<organism evidence="9 10">
    <name type="scientific">Pelotomaculum schinkii</name>
    <dbReference type="NCBI Taxonomy" id="78350"/>
    <lineage>
        <taxon>Bacteria</taxon>
        <taxon>Bacillati</taxon>
        <taxon>Bacillota</taxon>
        <taxon>Clostridia</taxon>
        <taxon>Eubacteriales</taxon>
        <taxon>Desulfotomaculaceae</taxon>
        <taxon>Pelotomaculum</taxon>
    </lineage>
</organism>
<keyword evidence="7" id="KW-0804">Transcription</keyword>
<dbReference type="InterPro" id="IPR022689">
    <property type="entry name" value="Iron_dep_repressor"/>
</dbReference>
<dbReference type="InterPro" id="IPR036388">
    <property type="entry name" value="WH-like_DNA-bd_sf"/>
</dbReference>
<dbReference type="EMBL" id="QFGA01000001">
    <property type="protein sequence ID" value="TEB07826.1"/>
    <property type="molecule type" value="Genomic_DNA"/>
</dbReference>
<protein>
    <submittedName>
        <fullName evidence="9">Transcriptional regulator MntR</fullName>
    </submittedName>
</protein>
<dbReference type="InterPro" id="IPR008988">
    <property type="entry name" value="Transcriptional_repressor_C"/>
</dbReference>
<dbReference type="Pfam" id="PF02742">
    <property type="entry name" value="Fe_dep_repr_C"/>
    <property type="match status" value="1"/>
</dbReference>
<keyword evidence="6" id="KW-0238">DNA-binding</keyword>
<sequence length="238" mass="25709">MTGTFAISSSMQDYLEAILNLSEKDDGLARITDIANMLSIAKASVSQTISSLKDLGLVAQERYGPVELTCAGRELAIKVRHRHRTLRRFLVEVLGVDPNIAEKDACLMEHVVSQQTLEKFMEFLETTGKPEGAAGAGISSGAGAMKNPIGDEGREAKILRSVNTRALSELQTGEKGKVLRTTAKGPVHRRILEMGVTPGAEIFVKGVAPLGDPIEVLVRGYHLSLRKEEAATIFVEVV</sequence>
<dbReference type="GO" id="GO:0046983">
    <property type="term" value="F:protein dimerization activity"/>
    <property type="evidence" value="ECO:0007669"/>
    <property type="project" value="InterPro"/>
</dbReference>
<evidence type="ECO:0000256" key="4">
    <source>
        <dbReference type="ARBA" id="ARBA00023004"/>
    </source>
</evidence>
<dbReference type="GO" id="GO:0003700">
    <property type="term" value="F:DNA-binding transcription factor activity"/>
    <property type="evidence" value="ECO:0007669"/>
    <property type="project" value="InterPro"/>
</dbReference>
<comment type="caution">
    <text evidence="9">The sequence shown here is derived from an EMBL/GenBank/DDBJ whole genome shotgun (WGS) entry which is preliminary data.</text>
</comment>
<dbReference type="SUPFAM" id="SSF46785">
    <property type="entry name" value="Winged helix' DNA-binding domain"/>
    <property type="match status" value="1"/>
</dbReference>
<dbReference type="PANTHER" id="PTHR33238:SF7">
    <property type="entry name" value="IRON-DEPENDENT TRANSCRIPTIONAL REGULATOR"/>
    <property type="match status" value="1"/>
</dbReference>
<dbReference type="InterPro" id="IPR036390">
    <property type="entry name" value="WH_DNA-bd_sf"/>
</dbReference>
<dbReference type="InterPro" id="IPR007167">
    <property type="entry name" value="Fe-transptr_FeoA-like"/>
</dbReference>
<evidence type="ECO:0000313" key="9">
    <source>
        <dbReference type="EMBL" id="TEB07826.1"/>
    </source>
</evidence>
<proteinExistence type="inferred from homology"/>
<dbReference type="Gene3D" id="1.10.60.10">
    <property type="entry name" value="Iron dependent repressor, metal binding and dimerisation domain"/>
    <property type="match status" value="1"/>
</dbReference>
<accession>A0A4Y7RG92</accession>
<dbReference type="GO" id="GO:0005737">
    <property type="term" value="C:cytoplasm"/>
    <property type="evidence" value="ECO:0007669"/>
    <property type="project" value="UniProtKB-SubCell"/>
</dbReference>
<evidence type="ECO:0000313" key="10">
    <source>
        <dbReference type="Proteomes" id="UP000298324"/>
    </source>
</evidence>
<name>A0A4Y7RG92_9FIRM</name>
<comment type="subunit">
    <text evidence="3">Homodimer.</text>
</comment>
<dbReference type="Gene3D" id="2.30.30.90">
    <property type="match status" value="1"/>
</dbReference>
<dbReference type="PANTHER" id="PTHR33238">
    <property type="entry name" value="IRON (METAL) DEPENDENT REPRESSOR, DTXR FAMILY"/>
    <property type="match status" value="1"/>
</dbReference>
<dbReference type="InterPro" id="IPR022687">
    <property type="entry name" value="HTH_DTXR"/>
</dbReference>
<keyword evidence="5" id="KW-0805">Transcription regulation</keyword>
<dbReference type="SMART" id="SM00899">
    <property type="entry name" value="FeoA"/>
    <property type="match status" value="1"/>
</dbReference>